<evidence type="ECO:0000256" key="9">
    <source>
        <dbReference type="RuleBase" id="RU003691"/>
    </source>
</evidence>
<dbReference type="EMBL" id="BNJJ01000010">
    <property type="protein sequence ID" value="GHO85841.1"/>
    <property type="molecule type" value="Genomic_DNA"/>
</dbReference>
<keyword evidence="3 9" id="KW-0285">Flavoprotein</keyword>
<dbReference type="Pfam" id="PF07992">
    <property type="entry name" value="Pyr_redox_2"/>
    <property type="match status" value="1"/>
</dbReference>
<keyword evidence="13" id="KW-1185">Reference proteome</keyword>
<accession>A0ABQ3VKC6</accession>
<sequence length="497" mass="53764">MMVRAQYDLTIIGGGSAGLTAAHLAQALGSKVLLIDKERLGGDCLHYGCVPSKSLIHVARMAWQRQEDVRLGLIPPYEGVDMARVSAYIQHVIARVADEEKAYTEGVTVRYGDVSFISPTRLRLNDEEFSSDKVLIATGSHPAVPAIDGLQATGYMTNEDVFDLTALPASMIVAGGGPVGVELAQAFGHLGTKVMIIQGPGRLLPREDPEVSEAIAGILKSEGIEIITNARVVKTYRGAGTKKVVVANQEKQMLWLEADELLLALGREPNIDGGHSDTSRQGTGARSGSEYRGLNLEAAGVRYSKKGIMVDEYLQTSAAHIFALGDVIGNYQFTHVASYQAGVAVRNALVPIFKQKVDYRVVPWCTFTDPEVARVGLTVSDALRQYKYVHVSKLPWAAIDRAQTSGERRGFIKLVMAGKKKEEIVGAHIVGSGAGELLGEIALAMQHHLTVNDILKTIHPYPTLGTGLQQVAFAAYLNGPQTERNRKLVSLMSRLRS</sequence>
<dbReference type="PANTHER" id="PTHR43014:SF2">
    <property type="entry name" value="MERCURIC REDUCTASE"/>
    <property type="match status" value="1"/>
</dbReference>
<dbReference type="InterPro" id="IPR023753">
    <property type="entry name" value="FAD/NAD-binding_dom"/>
</dbReference>
<evidence type="ECO:0000256" key="6">
    <source>
        <dbReference type="ARBA" id="ARBA00023002"/>
    </source>
</evidence>
<protein>
    <submittedName>
        <fullName evidence="12">Mercuric reductase</fullName>
    </submittedName>
</protein>
<dbReference type="SUPFAM" id="SSF51905">
    <property type="entry name" value="FAD/NAD(P)-binding domain"/>
    <property type="match status" value="1"/>
</dbReference>
<keyword evidence="4 9" id="KW-0274">FAD</keyword>
<reference evidence="12 13" key="1">
    <citation type="journal article" date="2021" name="Int. J. Syst. Evol. Microbiol.">
        <title>Reticulibacter mediterranei gen. nov., sp. nov., within the new family Reticulibacteraceae fam. nov., and Ktedonospora formicarum gen. nov., sp. nov., Ktedonobacter robiniae sp. nov., Dictyobacter formicarum sp. nov. and Dictyobacter arantiisoli sp. nov., belonging to the class Ktedonobacteria.</title>
        <authorList>
            <person name="Yabe S."/>
            <person name="Zheng Y."/>
            <person name="Wang C.M."/>
            <person name="Sakai Y."/>
            <person name="Abe K."/>
            <person name="Yokota A."/>
            <person name="Donadio S."/>
            <person name="Cavaletti L."/>
            <person name="Monciardini P."/>
        </authorList>
    </citation>
    <scope>NUCLEOTIDE SEQUENCE [LARGE SCALE GENOMIC DNA]</scope>
    <source>
        <strain evidence="12 13">SOSP1-9</strain>
    </source>
</reference>
<dbReference type="Proteomes" id="UP000635565">
    <property type="component" value="Unassembled WGS sequence"/>
</dbReference>
<dbReference type="Gene3D" id="3.30.390.30">
    <property type="match status" value="1"/>
</dbReference>
<dbReference type="PANTHER" id="PTHR43014">
    <property type="entry name" value="MERCURIC REDUCTASE"/>
    <property type="match status" value="1"/>
</dbReference>
<evidence type="ECO:0000256" key="4">
    <source>
        <dbReference type="ARBA" id="ARBA00022827"/>
    </source>
</evidence>
<gene>
    <name evidence="12" type="ORF">KSZ_38470</name>
</gene>
<evidence type="ECO:0000313" key="13">
    <source>
        <dbReference type="Proteomes" id="UP000635565"/>
    </source>
</evidence>
<dbReference type="InterPro" id="IPR036188">
    <property type="entry name" value="FAD/NAD-bd_sf"/>
</dbReference>
<evidence type="ECO:0000256" key="7">
    <source>
        <dbReference type="ARBA" id="ARBA00023157"/>
    </source>
</evidence>
<dbReference type="Pfam" id="PF02852">
    <property type="entry name" value="Pyr_redox_dim"/>
    <property type="match status" value="1"/>
</dbReference>
<evidence type="ECO:0000256" key="5">
    <source>
        <dbReference type="ARBA" id="ARBA00022857"/>
    </source>
</evidence>
<dbReference type="InterPro" id="IPR001100">
    <property type="entry name" value="Pyr_nuc-diS_OxRdtase"/>
</dbReference>
<dbReference type="PROSITE" id="PS00076">
    <property type="entry name" value="PYRIDINE_REDOX_1"/>
    <property type="match status" value="1"/>
</dbReference>
<dbReference type="PRINTS" id="PR00411">
    <property type="entry name" value="PNDRDTASEI"/>
</dbReference>
<name>A0ABQ3VKC6_9CHLR</name>
<dbReference type="InterPro" id="IPR016156">
    <property type="entry name" value="FAD/NAD-linked_Rdtase_dimer_sf"/>
</dbReference>
<evidence type="ECO:0000256" key="2">
    <source>
        <dbReference type="ARBA" id="ARBA00007532"/>
    </source>
</evidence>
<evidence type="ECO:0000313" key="12">
    <source>
        <dbReference type="EMBL" id="GHO85841.1"/>
    </source>
</evidence>
<evidence type="ECO:0000259" key="10">
    <source>
        <dbReference type="Pfam" id="PF02852"/>
    </source>
</evidence>
<feature type="domain" description="Pyridine nucleotide-disulphide oxidoreductase dimerisation" evidence="10">
    <location>
        <begin position="362"/>
        <end position="469"/>
    </location>
</feature>
<dbReference type="SUPFAM" id="SSF55424">
    <property type="entry name" value="FAD/NAD-linked reductases, dimerisation (C-terminal) domain"/>
    <property type="match status" value="1"/>
</dbReference>
<evidence type="ECO:0000259" key="11">
    <source>
        <dbReference type="Pfam" id="PF07992"/>
    </source>
</evidence>
<keyword evidence="5" id="KW-0521">NADP</keyword>
<keyword evidence="8 9" id="KW-0676">Redox-active center</keyword>
<keyword evidence="7" id="KW-1015">Disulfide bond</keyword>
<dbReference type="PIRSF" id="PIRSF000350">
    <property type="entry name" value="Mercury_reductase_MerA"/>
    <property type="match status" value="1"/>
</dbReference>
<dbReference type="InterPro" id="IPR012999">
    <property type="entry name" value="Pyr_OxRdtase_I_AS"/>
</dbReference>
<evidence type="ECO:0000256" key="1">
    <source>
        <dbReference type="ARBA" id="ARBA00001974"/>
    </source>
</evidence>
<proteinExistence type="inferred from homology"/>
<evidence type="ECO:0000256" key="8">
    <source>
        <dbReference type="ARBA" id="ARBA00023284"/>
    </source>
</evidence>
<dbReference type="Gene3D" id="3.50.50.60">
    <property type="entry name" value="FAD/NAD(P)-binding domain"/>
    <property type="match status" value="3"/>
</dbReference>
<comment type="cofactor">
    <cofactor evidence="1">
        <name>FAD</name>
        <dbReference type="ChEBI" id="CHEBI:57692"/>
    </cofactor>
</comment>
<evidence type="ECO:0000256" key="3">
    <source>
        <dbReference type="ARBA" id="ARBA00022630"/>
    </source>
</evidence>
<comment type="similarity">
    <text evidence="2 9">Belongs to the class-I pyridine nucleotide-disulfide oxidoreductase family.</text>
</comment>
<dbReference type="InterPro" id="IPR004099">
    <property type="entry name" value="Pyr_nucl-diS_OxRdtase_dimer"/>
</dbReference>
<comment type="caution">
    <text evidence="12">The sequence shown here is derived from an EMBL/GenBank/DDBJ whole genome shotgun (WGS) entry which is preliminary data.</text>
</comment>
<keyword evidence="6 9" id="KW-0560">Oxidoreductase</keyword>
<feature type="domain" description="FAD/NAD(P)-binding" evidence="11">
    <location>
        <begin position="7"/>
        <end position="341"/>
    </location>
</feature>
<dbReference type="PRINTS" id="PR00368">
    <property type="entry name" value="FADPNR"/>
</dbReference>
<organism evidence="12 13">
    <name type="scientific">Dictyobacter formicarum</name>
    <dbReference type="NCBI Taxonomy" id="2778368"/>
    <lineage>
        <taxon>Bacteria</taxon>
        <taxon>Bacillati</taxon>
        <taxon>Chloroflexota</taxon>
        <taxon>Ktedonobacteria</taxon>
        <taxon>Ktedonobacterales</taxon>
        <taxon>Dictyobacteraceae</taxon>
        <taxon>Dictyobacter</taxon>
    </lineage>
</organism>